<reference evidence="4 5" key="1">
    <citation type="submission" date="2019-04" db="EMBL/GenBank/DDBJ databases">
        <title>Chitiniphilus eburnea sp. nov., a novel chitinolytic bacterium isolated from aquaculture sludge.</title>
        <authorList>
            <person name="Sheng M."/>
        </authorList>
    </citation>
    <scope>NUCLEOTIDE SEQUENCE [LARGE SCALE GENOMIC DNA]</scope>
    <source>
        <strain evidence="4 5">HX-2-15</strain>
    </source>
</reference>
<organism evidence="4 5">
    <name type="scientific">Chitiniphilus eburneus</name>
    <dbReference type="NCBI Taxonomy" id="2571148"/>
    <lineage>
        <taxon>Bacteria</taxon>
        <taxon>Pseudomonadati</taxon>
        <taxon>Pseudomonadota</taxon>
        <taxon>Betaproteobacteria</taxon>
        <taxon>Neisseriales</taxon>
        <taxon>Chitinibacteraceae</taxon>
        <taxon>Chitiniphilus</taxon>
    </lineage>
</organism>
<accession>A0A4U0Q1P1</accession>
<protein>
    <submittedName>
        <fullName evidence="4">Uncharacterized protein</fullName>
    </submittedName>
</protein>
<feature type="transmembrane region" description="Helical" evidence="3">
    <location>
        <begin position="49"/>
        <end position="72"/>
    </location>
</feature>
<dbReference type="OrthoDB" id="8617582at2"/>
<name>A0A4U0Q1P1_9NEIS</name>
<sequence>MSDNESDRQPIIEIVTTSSAEAELDPPEPGQAAQPAASSSFLRRFQLPLMIGAGVLLALLLFGIGLGLGLFVREFNEKQYVDQITLLRGALERNATGWEEARKSLEDAETRQKEVEGERDELKSQLDVVQQALKSALAQISTLTPTPTPRIVPSTDATGARYLRFGNKNCLIRPGQDRVELENCFQEH</sequence>
<keyword evidence="3" id="KW-0472">Membrane</keyword>
<feature type="coiled-coil region" evidence="1">
    <location>
        <begin position="98"/>
        <end position="139"/>
    </location>
</feature>
<dbReference type="AlphaFoldDB" id="A0A4U0Q1P1"/>
<evidence type="ECO:0000256" key="3">
    <source>
        <dbReference type="SAM" id="Phobius"/>
    </source>
</evidence>
<feature type="compositionally biased region" description="Basic and acidic residues" evidence="2">
    <location>
        <begin position="1"/>
        <end position="10"/>
    </location>
</feature>
<evidence type="ECO:0000313" key="4">
    <source>
        <dbReference type="EMBL" id="TJZ74829.1"/>
    </source>
</evidence>
<evidence type="ECO:0000256" key="2">
    <source>
        <dbReference type="SAM" id="MobiDB-lite"/>
    </source>
</evidence>
<keyword evidence="3" id="KW-0812">Transmembrane</keyword>
<evidence type="ECO:0000256" key="1">
    <source>
        <dbReference type="SAM" id="Coils"/>
    </source>
</evidence>
<dbReference type="Proteomes" id="UP000310016">
    <property type="component" value="Unassembled WGS sequence"/>
</dbReference>
<proteinExistence type="predicted"/>
<keyword evidence="1" id="KW-0175">Coiled coil</keyword>
<evidence type="ECO:0000313" key="5">
    <source>
        <dbReference type="Proteomes" id="UP000310016"/>
    </source>
</evidence>
<keyword evidence="5" id="KW-1185">Reference proteome</keyword>
<dbReference type="RefSeq" id="WP_136772684.1">
    <property type="nucleotide sequence ID" value="NZ_CP156074.1"/>
</dbReference>
<keyword evidence="3" id="KW-1133">Transmembrane helix</keyword>
<gene>
    <name evidence="4" type="ORF">FAZ21_07685</name>
</gene>
<feature type="region of interest" description="Disordered" evidence="2">
    <location>
        <begin position="1"/>
        <end position="35"/>
    </location>
</feature>
<dbReference type="EMBL" id="SUMF01000005">
    <property type="protein sequence ID" value="TJZ74829.1"/>
    <property type="molecule type" value="Genomic_DNA"/>
</dbReference>
<comment type="caution">
    <text evidence="4">The sequence shown here is derived from an EMBL/GenBank/DDBJ whole genome shotgun (WGS) entry which is preliminary data.</text>
</comment>